<gene>
    <name evidence="1" type="ORF">WMW72_34235</name>
</gene>
<dbReference type="Proteomes" id="UP001469365">
    <property type="component" value="Unassembled WGS sequence"/>
</dbReference>
<organism evidence="1 2">
    <name type="scientific">Paenibacillus filicis</name>
    <dbReference type="NCBI Taxonomy" id="669464"/>
    <lineage>
        <taxon>Bacteria</taxon>
        <taxon>Bacillati</taxon>
        <taxon>Bacillota</taxon>
        <taxon>Bacilli</taxon>
        <taxon>Bacillales</taxon>
        <taxon>Paenibacillaceae</taxon>
        <taxon>Paenibacillus</taxon>
    </lineage>
</organism>
<evidence type="ECO:0000313" key="1">
    <source>
        <dbReference type="EMBL" id="MEK8132951.1"/>
    </source>
</evidence>
<evidence type="ECO:0000313" key="2">
    <source>
        <dbReference type="Proteomes" id="UP001469365"/>
    </source>
</evidence>
<keyword evidence="2" id="KW-1185">Reference proteome</keyword>
<accession>A0ABU9DVN9</accession>
<sequence>MAGTLRNPTIGEVWTLGEPSRKKYEEAENAKRKILDYIPFKIGRKFEIIEVTNLFGGIKLKDLQNERFIFHAYKHHLGKKVSN</sequence>
<comment type="caution">
    <text evidence="1">The sequence shown here is derived from an EMBL/GenBank/DDBJ whole genome shotgun (WGS) entry which is preliminary data.</text>
</comment>
<proteinExistence type="predicted"/>
<protein>
    <submittedName>
        <fullName evidence="1">Uncharacterized protein</fullName>
    </submittedName>
</protein>
<reference evidence="1 2" key="1">
    <citation type="submission" date="2024-04" db="EMBL/GenBank/DDBJ databases">
        <title>draft genome sequnece of Paenibacillus filicis.</title>
        <authorList>
            <person name="Kim D.-U."/>
        </authorList>
    </citation>
    <scope>NUCLEOTIDE SEQUENCE [LARGE SCALE GENOMIC DNA]</scope>
    <source>
        <strain evidence="1 2">KACC14197</strain>
    </source>
</reference>
<dbReference type="RefSeq" id="WP_341420079.1">
    <property type="nucleotide sequence ID" value="NZ_JBBPCC010000039.1"/>
</dbReference>
<name>A0ABU9DVN9_9BACL</name>
<dbReference type="EMBL" id="JBBPCC010000039">
    <property type="protein sequence ID" value="MEK8132951.1"/>
    <property type="molecule type" value="Genomic_DNA"/>
</dbReference>